<evidence type="ECO:0000313" key="6">
    <source>
        <dbReference type="Proteomes" id="UP001174677"/>
    </source>
</evidence>
<keyword evidence="3" id="KW-0812">Transmembrane</keyword>
<feature type="chain" id="PRO_5046106371" description="rRNA N-glycosylase" evidence="4">
    <location>
        <begin position="22"/>
        <end position="288"/>
    </location>
</feature>
<gene>
    <name evidence="5" type="ORF">P3X46_000084</name>
</gene>
<feature type="signal peptide" evidence="4">
    <location>
        <begin position="1"/>
        <end position="21"/>
    </location>
</feature>
<keyword evidence="4" id="KW-0732">Signal</keyword>
<dbReference type="Pfam" id="PF00161">
    <property type="entry name" value="RIP"/>
    <property type="match status" value="1"/>
</dbReference>
<keyword evidence="1" id="KW-0800">Toxin</keyword>
<keyword evidence="1" id="KW-0378">Hydrolase</keyword>
<dbReference type="Gene3D" id="3.40.420.10">
    <property type="entry name" value="Ricin (A subunit), domain 1"/>
    <property type="match status" value="1"/>
</dbReference>
<accession>A0ABQ9N9U7</accession>
<dbReference type="InterPro" id="IPR036041">
    <property type="entry name" value="Ribosome-inact_prot_sf"/>
</dbReference>
<evidence type="ECO:0000256" key="1">
    <source>
        <dbReference type="RuleBase" id="RU004915"/>
    </source>
</evidence>
<comment type="caution">
    <text evidence="5">The sequence shown here is derived from an EMBL/GenBank/DDBJ whole genome shotgun (WGS) entry which is preliminary data.</text>
</comment>
<dbReference type="PANTHER" id="PTHR33453">
    <property type="match status" value="1"/>
</dbReference>
<dbReference type="InterPro" id="IPR016139">
    <property type="entry name" value="Ribosome_inactivat_prot_sub2"/>
</dbReference>
<dbReference type="EMBL" id="JARPOI010000001">
    <property type="protein sequence ID" value="KAJ9188715.1"/>
    <property type="molecule type" value="Genomic_DNA"/>
</dbReference>
<keyword evidence="6" id="KW-1185">Reference proteome</keyword>
<comment type="catalytic activity">
    <reaction evidence="1">
        <text>Endohydrolysis of the N-glycosidic bond at one specific adenosine on the 28S rRNA.</text>
        <dbReference type="EC" id="3.2.2.22"/>
    </reaction>
</comment>
<dbReference type="PANTHER" id="PTHR33453:SF41">
    <property type="entry name" value="RRNA N-GLYCOSYLASE"/>
    <property type="match status" value="1"/>
</dbReference>
<dbReference type="InterPro" id="IPR001574">
    <property type="entry name" value="Ribosome_inactivat_prot"/>
</dbReference>
<feature type="region of interest" description="Disordered" evidence="2">
    <location>
        <begin position="186"/>
        <end position="217"/>
    </location>
</feature>
<evidence type="ECO:0000313" key="5">
    <source>
        <dbReference type="EMBL" id="KAJ9188715.1"/>
    </source>
</evidence>
<proteinExistence type="inferred from homology"/>
<evidence type="ECO:0000256" key="3">
    <source>
        <dbReference type="SAM" id="Phobius"/>
    </source>
</evidence>
<name>A0ABQ9N9U7_HEVBR</name>
<keyword evidence="1" id="KW-0652">Protein synthesis inhibitor</keyword>
<dbReference type="EC" id="3.2.2.22" evidence="1"/>
<organism evidence="5 6">
    <name type="scientific">Hevea brasiliensis</name>
    <name type="common">Para rubber tree</name>
    <name type="synonym">Siphonia brasiliensis</name>
    <dbReference type="NCBI Taxonomy" id="3981"/>
    <lineage>
        <taxon>Eukaryota</taxon>
        <taxon>Viridiplantae</taxon>
        <taxon>Streptophyta</taxon>
        <taxon>Embryophyta</taxon>
        <taxon>Tracheophyta</taxon>
        <taxon>Spermatophyta</taxon>
        <taxon>Magnoliopsida</taxon>
        <taxon>eudicotyledons</taxon>
        <taxon>Gunneridae</taxon>
        <taxon>Pentapetalae</taxon>
        <taxon>rosids</taxon>
        <taxon>fabids</taxon>
        <taxon>Malpighiales</taxon>
        <taxon>Euphorbiaceae</taxon>
        <taxon>Crotonoideae</taxon>
        <taxon>Micrandreae</taxon>
        <taxon>Hevea</taxon>
    </lineage>
</organism>
<dbReference type="InterPro" id="IPR016138">
    <property type="entry name" value="Ribosome_inactivat_prot_sub1"/>
</dbReference>
<evidence type="ECO:0000256" key="4">
    <source>
        <dbReference type="SAM" id="SignalP"/>
    </source>
</evidence>
<evidence type="ECO:0000256" key="2">
    <source>
        <dbReference type="SAM" id="MobiDB-lite"/>
    </source>
</evidence>
<comment type="similarity">
    <text evidence="1">Belongs to the ribosome-inactivating protein family.</text>
</comment>
<reference evidence="5" key="1">
    <citation type="journal article" date="2023" name="Plant Biotechnol. J.">
        <title>Chromosome-level wild Hevea brasiliensis genome provides new tools for genomic-assisted breeding and valuable loci to elevate rubber yield.</title>
        <authorList>
            <person name="Cheng H."/>
            <person name="Song X."/>
            <person name="Hu Y."/>
            <person name="Wu T."/>
            <person name="Yang Q."/>
            <person name="An Z."/>
            <person name="Feng S."/>
            <person name="Deng Z."/>
            <person name="Wu W."/>
            <person name="Zeng X."/>
            <person name="Tu M."/>
            <person name="Wang X."/>
            <person name="Huang H."/>
        </authorList>
    </citation>
    <scope>NUCLEOTIDE SEQUENCE</scope>
    <source>
        <strain evidence="5">MT/VB/25A 57/8</strain>
    </source>
</reference>
<protein>
    <recommendedName>
        <fullName evidence="1">rRNA N-glycosylase</fullName>
        <ecNumber evidence="1">3.2.2.22</ecNumber>
    </recommendedName>
</protein>
<dbReference type="SUPFAM" id="SSF56371">
    <property type="entry name" value="Ribosome inactivating proteins (RIP)"/>
    <property type="match status" value="1"/>
</dbReference>
<keyword evidence="3" id="KW-0472">Membrane</keyword>
<keyword evidence="3" id="KW-1133">Transmembrane helix</keyword>
<keyword evidence="1" id="KW-0611">Plant defense</keyword>
<dbReference type="Gene3D" id="4.10.470.10">
    <property type="entry name" value="Ricin (A Subunit), domain 2"/>
    <property type="match status" value="1"/>
</dbReference>
<dbReference type="Proteomes" id="UP001174677">
    <property type="component" value="Chromosome 1"/>
</dbReference>
<sequence length="288" mass="31920">MKPWIVVAVIWFFCTTVCGWAAVPPTVSFSTKGATPHTYSKFLKDLRDKLARGKYLLVELTNSKELRVTVALNVINVYVVAYKAGNTAFFFSDAPAEATDYLFKDKGTAQKKLKFAANRSTTNLGALALDDAIFTLDKYDDTQPKKIAGPLVVTIQMVAEAARFTYTERKVLSNFAQRFLPLDDVTSRENNRKSRSSGVQEADKNGNFPKPVQLQNSDGSANVVSTVAKAKPDMGILLCVAKNSTASLEQTVTTFWRSIVDLVKSFWFYAIAFIITVYAYRKLTSGLN</sequence>
<feature type="transmembrane region" description="Helical" evidence="3">
    <location>
        <begin position="266"/>
        <end position="283"/>
    </location>
</feature>